<name>A0A5B8NQL1_9CHRO</name>
<dbReference type="KEGG" id="enn:FRE64_15580"/>
<sequence>MATAQVKEILKLIDQLSLDEKEDLINIIKYQANEQRRDEIAKNINKANQEYEQDNVFRGTIDETIKYLNE</sequence>
<evidence type="ECO:0000313" key="1">
    <source>
        <dbReference type="EMBL" id="QDZ41237.1"/>
    </source>
</evidence>
<reference evidence="1" key="1">
    <citation type="submission" date="2019-08" db="EMBL/GenBank/DDBJ databases">
        <title>Carotenoids and Carotenoid Binding Proteins in the Halophilic Cyanobacterium Euhalothece sp. ZM00.</title>
        <authorList>
            <person name="Cho S.M."/>
            <person name="Song J.Y."/>
            <person name="Park Y.-I."/>
        </authorList>
    </citation>
    <scope>NUCLEOTIDE SEQUENCE [LARGE SCALE GENOMIC DNA]</scope>
    <source>
        <strain evidence="1">Z-M001</strain>
    </source>
</reference>
<dbReference type="AlphaFoldDB" id="A0A5B8NQL1"/>
<dbReference type="RefSeq" id="WP_146297071.1">
    <property type="nucleotide sequence ID" value="NZ_CP042326.1"/>
</dbReference>
<keyword evidence="2" id="KW-1185">Reference proteome</keyword>
<protein>
    <recommendedName>
        <fullName evidence="3">Addiction module protein</fullName>
    </recommendedName>
</protein>
<gene>
    <name evidence="1" type="ORF">FRE64_15580</name>
</gene>
<evidence type="ECO:0000313" key="2">
    <source>
        <dbReference type="Proteomes" id="UP000318453"/>
    </source>
</evidence>
<organism evidence="1 2">
    <name type="scientific">Euhalothece natronophila Z-M001</name>
    <dbReference type="NCBI Taxonomy" id="522448"/>
    <lineage>
        <taxon>Bacteria</taxon>
        <taxon>Bacillati</taxon>
        <taxon>Cyanobacteriota</taxon>
        <taxon>Cyanophyceae</taxon>
        <taxon>Oscillatoriophycideae</taxon>
        <taxon>Chroococcales</taxon>
        <taxon>Halothecacae</taxon>
        <taxon>Halothece cluster</taxon>
        <taxon>Euhalothece</taxon>
    </lineage>
</organism>
<dbReference type="OrthoDB" id="573946at2"/>
<dbReference type="Proteomes" id="UP000318453">
    <property type="component" value="Chromosome"/>
</dbReference>
<evidence type="ECO:0008006" key="3">
    <source>
        <dbReference type="Google" id="ProtNLM"/>
    </source>
</evidence>
<accession>A0A5B8NQL1</accession>
<dbReference type="EMBL" id="CP042326">
    <property type="protein sequence ID" value="QDZ41237.1"/>
    <property type="molecule type" value="Genomic_DNA"/>
</dbReference>
<proteinExistence type="predicted"/>